<dbReference type="InterPro" id="IPR017200">
    <property type="entry name" value="PqqE-like"/>
</dbReference>
<dbReference type="Proteomes" id="UP000245125">
    <property type="component" value="Unassembled WGS sequence"/>
</dbReference>
<dbReference type="SUPFAM" id="SSF102114">
    <property type="entry name" value="Radical SAM enzymes"/>
    <property type="match status" value="1"/>
</dbReference>
<dbReference type="PANTHER" id="PTHR11228">
    <property type="entry name" value="RADICAL SAM DOMAIN PROTEIN"/>
    <property type="match status" value="1"/>
</dbReference>
<dbReference type="InterPro" id="IPR023885">
    <property type="entry name" value="4Fe4S-binding_SPASM_dom"/>
</dbReference>
<evidence type="ECO:0000256" key="2">
    <source>
        <dbReference type="ARBA" id="ARBA00022485"/>
    </source>
</evidence>
<gene>
    <name evidence="8" type="ORF">NBG4_160023</name>
</gene>
<dbReference type="GO" id="GO:0051539">
    <property type="term" value="F:4 iron, 4 sulfur cluster binding"/>
    <property type="evidence" value="ECO:0007669"/>
    <property type="project" value="UniProtKB-KW"/>
</dbReference>
<comment type="cofactor">
    <cofactor evidence="1">
        <name>[4Fe-4S] cluster</name>
        <dbReference type="ChEBI" id="CHEBI:49883"/>
    </cofactor>
</comment>
<dbReference type="InterPro" id="IPR013785">
    <property type="entry name" value="Aldolase_TIM"/>
</dbReference>
<dbReference type="CDD" id="cd21123">
    <property type="entry name" value="SPASM_MftC-like"/>
    <property type="match status" value="1"/>
</dbReference>
<dbReference type="EMBL" id="OUUY01000060">
    <property type="protein sequence ID" value="SPQ00058.1"/>
    <property type="molecule type" value="Genomic_DNA"/>
</dbReference>
<keyword evidence="2" id="KW-0004">4Fe-4S</keyword>
<evidence type="ECO:0000256" key="4">
    <source>
        <dbReference type="ARBA" id="ARBA00022723"/>
    </source>
</evidence>
<dbReference type="Pfam" id="PF04055">
    <property type="entry name" value="Radical_SAM"/>
    <property type="match status" value="1"/>
</dbReference>
<dbReference type="NCBIfam" id="TIGR04085">
    <property type="entry name" value="rSAM_more_4Fe4S"/>
    <property type="match status" value="1"/>
</dbReference>
<sequence length="347" mass="37387">MSITNAHEFFIQWHLTERCNLKCTHCYQSGGRNEELTAEEINAVVTEVEETLKAWSEAFDITFSPSFNITGGEPILRTDIFEIIEMIGARGFDTYLLSNGTLISKEKAAALAHLGLKGVQVSMEGLEKIHDSIRGKGSFAAAVEGIGNLLNAGMSVTVNATLSEVNVGDLPGLVDLAKSLGVQRLGFSRLVPSGRGLGLLDKMIGSEKVRKIYEEIFSIKTEGLEIVTGDPVASQMRCPAGGGAVATSGCAAGISGLTFLPDGTIVPCRRLFVPIGNIRTDRIREVWASSPVLEALRDKRRYKGRCGRCSRWSGCRGCRAIAYAYSLVKGDADFLADDPQCFIGEGT</sequence>
<dbReference type="InterPro" id="IPR007197">
    <property type="entry name" value="rSAM"/>
</dbReference>
<keyword evidence="6" id="KW-0411">Iron-sulfur</keyword>
<dbReference type="InterPro" id="IPR058240">
    <property type="entry name" value="rSAM_sf"/>
</dbReference>
<evidence type="ECO:0000256" key="5">
    <source>
        <dbReference type="ARBA" id="ARBA00023004"/>
    </source>
</evidence>
<feature type="domain" description="Radical SAM core" evidence="7">
    <location>
        <begin position="3"/>
        <end position="230"/>
    </location>
</feature>
<dbReference type="Gene3D" id="3.20.20.70">
    <property type="entry name" value="Aldolase class I"/>
    <property type="match status" value="1"/>
</dbReference>
<dbReference type="PANTHER" id="PTHR11228:SF7">
    <property type="entry name" value="PQQA PEPTIDE CYCLASE"/>
    <property type="match status" value="1"/>
</dbReference>
<evidence type="ECO:0000256" key="3">
    <source>
        <dbReference type="ARBA" id="ARBA00022691"/>
    </source>
</evidence>
<keyword evidence="4" id="KW-0479">Metal-binding</keyword>
<name>A0A2U3QF66_9BACT</name>
<dbReference type="AlphaFoldDB" id="A0A2U3QF66"/>
<keyword evidence="3" id="KW-0949">S-adenosyl-L-methionine</keyword>
<evidence type="ECO:0000313" key="8">
    <source>
        <dbReference type="EMBL" id="SPQ00058.1"/>
    </source>
</evidence>
<dbReference type="SMART" id="SM00729">
    <property type="entry name" value="Elp3"/>
    <property type="match status" value="1"/>
</dbReference>
<evidence type="ECO:0000256" key="1">
    <source>
        <dbReference type="ARBA" id="ARBA00001966"/>
    </source>
</evidence>
<dbReference type="InterPro" id="IPR050377">
    <property type="entry name" value="Radical_SAM_PqqE_MftC-like"/>
</dbReference>
<dbReference type="PROSITE" id="PS51918">
    <property type="entry name" value="RADICAL_SAM"/>
    <property type="match status" value="1"/>
</dbReference>
<evidence type="ECO:0000259" key="7">
    <source>
        <dbReference type="PROSITE" id="PS51918"/>
    </source>
</evidence>
<dbReference type="SFLD" id="SFLDG01067">
    <property type="entry name" value="SPASM/twitch_domain_containing"/>
    <property type="match status" value="1"/>
</dbReference>
<dbReference type="OrthoDB" id="9763993at2"/>
<keyword evidence="5" id="KW-0408">Iron</keyword>
<dbReference type="InterPro" id="IPR006638">
    <property type="entry name" value="Elp3/MiaA/NifB-like_rSAM"/>
</dbReference>
<dbReference type="SFLD" id="SFLDS00029">
    <property type="entry name" value="Radical_SAM"/>
    <property type="match status" value="1"/>
</dbReference>
<dbReference type="GO" id="GO:0003824">
    <property type="term" value="F:catalytic activity"/>
    <property type="evidence" value="ECO:0007669"/>
    <property type="project" value="InterPro"/>
</dbReference>
<evidence type="ECO:0000256" key="6">
    <source>
        <dbReference type="ARBA" id="ARBA00023014"/>
    </source>
</evidence>
<evidence type="ECO:0000313" key="9">
    <source>
        <dbReference type="Proteomes" id="UP000245125"/>
    </source>
</evidence>
<dbReference type="CDD" id="cd01335">
    <property type="entry name" value="Radical_SAM"/>
    <property type="match status" value="1"/>
</dbReference>
<proteinExistence type="predicted"/>
<keyword evidence="9" id="KW-1185">Reference proteome</keyword>
<dbReference type="GO" id="GO:0046872">
    <property type="term" value="F:metal ion binding"/>
    <property type="evidence" value="ECO:0007669"/>
    <property type="project" value="UniProtKB-KW"/>
</dbReference>
<dbReference type="PIRSF" id="PIRSF037420">
    <property type="entry name" value="PQQ_syn_pqqE"/>
    <property type="match status" value="1"/>
</dbReference>
<dbReference type="SFLD" id="SFLDG01386">
    <property type="entry name" value="main_SPASM_domain-containing"/>
    <property type="match status" value="1"/>
</dbReference>
<reference evidence="9" key="1">
    <citation type="submission" date="2018-03" db="EMBL/GenBank/DDBJ databases">
        <authorList>
            <person name="Zecchin S."/>
        </authorList>
    </citation>
    <scope>NUCLEOTIDE SEQUENCE [LARGE SCALE GENOMIC DNA]</scope>
</reference>
<accession>A0A2U3QF66</accession>
<dbReference type="Pfam" id="PF13186">
    <property type="entry name" value="SPASM"/>
    <property type="match status" value="1"/>
</dbReference>
<protein>
    <submittedName>
        <fullName evidence="8">Radical SAM domain protein</fullName>
    </submittedName>
</protein>
<organism evidence="8 9">
    <name type="scientific">Candidatus Sulfobium mesophilum</name>
    <dbReference type="NCBI Taxonomy" id="2016548"/>
    <lineage>
        <taxon>Bacteria</taxon>
        <taxon>Pseudomonadati</taxon>
        <taxon>Nitrospirota</taxon>
        <taxon>Nitrospiria</taxon>
        <taxon>Nitrospirales</taxon>
        <taxon>Nitrospiraceae</taxon>
        <taxon>Candidatus Sulfobium</taxon>
    </lineage>
</organism>